<dbReference type="GO" id="GO:0043190">
    <property type="term" value="C:ATP-binding cassette (ABC) transporter complex"/>
    <property type="evidence" value="ECO:0007669"/>
    <property type="project" value="InterPro"/>
</dbReference>
<dbReference type="CDD" id="cd13565">
    <property type="entry name" value="PBP2_PstS"/>
    <property type="match status" value="1"/>
</dbReference>
<dbReference type="PANTHER" id="PTHR42996:SF1">
    <property type="entry name" value="PHOSPHATE-BINDING PROTEIN PSTS"/>
    <property type="match status" value="1"/>
</dbReference>
<name>A0A6A0AVL4_9ACTN</name>
<dbReference type="Pfam" id="PF12849">
    <property type="entry name" value="PBP_like_2"/>
    <property type="match status" value="1"/>
</dbReference>
<dbReference type="GO" id="GO:0042301">
    <property type="term" value="F:phosphate ion binding"/>
    <property type="evidence" value="ECO:0007669"/>
    <property type="project" value="InterPro"/>
</dbReference>
<accession>A0A6A0AVL4</accession>
<dbReference type="GO" id="GO:0035435">
    <property type="term" value="P:phosphate ion transmembrane transport"/>
    <property type="evidence" value="ECO:0007669"/>
    <property type="project" value="InterPro"/>
</dbReference>
<evidence type="ECO:0000256" key="4">
    <source>
        <dbReference type="PIRNR" id="PIRNR002756"/>
    </source>
</evidence>
<feature type="binding site" evidence="5">
    <location>
        <begin position="64"/>
        <end position="66"/>
    </location>
    <ligand>
        <name>phosphate</name>
        <dbReference type="ChEBI" id="CHEBI:43474"/>
    </ligand>
</feature>
<dbReference type="RefSeq" id="WP_173264549.1">
    <property type="nucleotide sequence ID" value="NZ_BLLG01000007.1"/>
</dbReference>
<evidence type="ECO:0000313" key="9">
    <source>
        <dbReference type="Proteomes" id="UP000484988"/>
    </source>
</evidence>
<dbReference type="Proteomes" id="UP000484988">
    <property type="component" value="Unassembled WGS sequence"/>
</dbReference>
<keyword evidence="6" id="KW-0732">Signal</keyword>
<feature type="chain" id="PRO_5038511798" description="Phosphate-binding protein" evidence="6">
    <location>
        <begin position="28"/>
        <end position="377"/>
    </location>
</feature>
<dbReference type="Gene3D" id="3.40.190.10">
    <property type="entry name" value="Periplasmic binding protein-like II"/>
    <property type="match status" value="2"/>
</dbReference>
<keyword evidence="2 4" id="KW-0813">Transport</keyword>
<evidence type="ECO:0000259" key="7">
    <source>
        <dbReference type="Pfam" id="PF12849"/>
    </source>
</evidence>
<dbReference type="PROSITE" id="PS51257">
    <property type="entry name" value="PROKAR_LIPOPROTEIN"/>
    <property type="match status" value="1"/>
</dbReference>
<dbReference type="PIRSF" id="PIRSF002756">
    <property type="entry name" value="PstS"/>
    <property type="match status" value="1"/>
</dbReference>
<feature type="binding site" evidence="5">
    <location>
        <position position="94"/>
    </location>
    <ligand>
        <name>phosphate</name>
        <dbReference type="ChEBI" id="CHEBI:43474"/>
    </ligand>
</feature>
<evidence type="ECO:0000313" key="8">
    <source>
        <dbReference type="EMBL" id="GFH36688.1"/>
    </source>
</evidence>
<comment type="similarity">
    <text evidence="1 4">Belongs to the PstS family.</text>
</comment>
<comment type="caution">
    <text evidence="8">The sequence shown here is derived from an EMBL/GenBank/DDBJ whole genome shotgun (WGS) entry which is preliminary data.</text>
</comment>
<dbReference type="InterPro" id="IPR005673">
    <property type="entry name" value="ABC_phos-bd_PstS"/>
</dbReference>
<dbReference type="PANTHER" id="PTHR42996">
    <property type="entry name" value="PHOSPHATE-BINDING PROTEIN PSTS"/>
    <property type="match status" value="1"/>
</dbReference>
<evidence type="ECO:0000256" key="5">
    <source>
        <dbReference type="PIRSR" id="PIRSR002756-1"/>
    </source>
</evidence>
<gene>
    <name evidence="8" type="primary">pstS</name>
    <name evidence="8" type="ORF">SCWH03_29200</name>
</gene>
<evidence type="ECO:0000256" key="2">
    <source>
        <dbReference type="ARBA" id="ARBA00022448"/>
    </source>
</evidence>
<evidence type="ECO:0000256" key="6">
    <source>
        <dbReference type="SAM" id="SignalP"/>
    </source>
</evidence>
<evidence type="ECO:0000256" key="1">
    <source>
        <dbReference type="ARBA" id="ARBA00008725"/>
    </source>
</evidence>
<dbReference type="InterPro" id="IPR050962">
    <property type="entry name" value="Phosphate-bind_PstS"/>
</dbReference>
<organism evidence="8 9">
    <name type="scientific">Streptomyces pacificus</name>
    <dbReference type="NCBI Taxonomy" id="2705029"/>
    <lineage>
        <taxon>Bacteria</taxon>
        <taxon>Bacillati</taxon>
        <taxon>Actinomycetota</taxon>
        <taxon>Actinomycetes</taxon>
        <taxon>Kitasatosporales</taxon>
        <taxon>Streptomycetaceae</taxon>
        <taxon>Streptomyces</taxon>
    </lineage>
</organism>
<keyword evidence="9" id="KW-1185">Reference proteome</keyword>
<sequence>MKLQRKNGLRATALGALALSGALVLTACGSDDNTGGTDSAGGPKTAASDIDCEGAGGQLMASGSSAQKNAMDLWVKNYMAACTGVEVNYKSSSSGEGIVAFNQGTVGFAGSDSALKPDEVEESRKVCGSGQGINLPMVGGPIAIGYHLPGVEGLVLDAPTVAKIFDTKIKKWNDPAIAALNPGVELPDTAIQAFHRSEDSGTTQNLGKYLGKAAPDDWKYEAEKKWPAPGGQAAQGSSGVAAQVKQVPGAIGYFELSYAKSQDIPAVSIDTGASAPAEATSENASKAIAAAKIKGTGKDLALDLDYTTKAEGAYPLVLVTYEVVCDTGNKAESLATVKSFLSYTASDEGQKILTDAGYAPIPTEINAKVRETVDGLS</sequence>
<protein>
    <recommendedName>
        <fullName evidence="4">Phosphate-binding protein</fullName>
    </recommendedName>
</protein>
<feature type="binding site" evidence="5">
    <location>
        <begin position="200"/>
        <end position="202"/>
    </location>
    <ligand>
        <name>phosphate</name>
        <dbReference type="ChEBI" id="CHEBI:43474"/>
    </ligand>
</feature>
<reference evidence="8 9" key="1">
    <citation type="submission" date="2020-02" db="EMBL/GenBank/DDBJ databases">
        <title>Whole Genome Shotgun Sequence of Streptomyces sp. strain CWH03.</title>
        <authorList>
            <person name="Dohra H."/>
            <person name="Kodani S."/>
            <person name="Yamamura H."/>
        </authorList>
    </citation>
    <scope>NUCLEOTIDE SEQUENCE [LARGE SCALE GENOMIC DNA]</scope>
    <source>
        <strain evidence="8 9">CWH03</strain>
    </source>
</reference>
<evidence type="ECO:0000256" key="3">
    <source>
        <dbReference type="ARBA" id="ARBA00022592"/>
    </source>
</evidence>
<dbReference type="InterPro" id="IPR024370">
    <property type="entry name" value="PBP_domain"/>
</dbReference>
<dbReference type="AlphaFoldDB" id="A0A6A0AVL4"/>
<dbReference type="SUPFAM" id="SSF53850">
    <property type="entry name" value="Periplasmic binding protein-like II"/>
    <property type="match status" value="1"/>
</dbReference>
<dbReference type="EMBL" id="BLLG01000007">
    <property type="protein sequence ID" value="GFH36688.1"/>
    <property type="molecule type" value="Genomic_DNA"/>
</dbReference>
<dbReference type="NCBIfam" id="TIGR00975">
    <property type="entry name" value="3a0107s03"/>
    <property type="match status" value="1"/>
</dbReference>
<proteinExistence type="inferred from homology"/>
<feature type="binding site" evidence="5">
    <location>
        <position position="112"/>
    </location>
    <ligand>
        <name>phosphate</name>
        <dbReference type="ChEBI" id="CHEBI:43474"/>
    </ligand>
</feature>
<keyword evidence="3 4" id="KW-0592">Phosphate transport</keyword>
<feature type="domain" description="PBP" evidence="7">
    <location>
        <begin position="56"/>
        <end position="348"/>
    </location>
</feature>
<feature type="signal peptide" evidence="6">
    <location>
        <begin position="1"/>
        <end position="27"/>
    </location>
</feature>